<evidence type="ECO:0000256" key="1">
    <source>
        <dbReference type="SAM" id="Phobius"/>
    </source>
</evidence>
<dbReference type="AlphaFoldDB" id="A0A1R1SDQ9"/>
<reference evidence="2 3" key="1">
    <citation type="submission" date="2013-05" db="EMBL/GenBank/DDBJ databases">
        <title>Genome sequence of Streptomyces sparsogenes DSM 40356.</title>
        <authorList>
            <person name="Coyne S."/>
            <person name="Seebeck F.P."/>
        </authorList>
    </citation>
    <scope>NUCLEOTIDE SEQUENCE [LARGE SCALE GENOMIC DNA]</scope>
    <source>
        <strain evidence="2 3">DSM 40356</strain>
    </source>
</reference>
<keyword evidence="1" id="KW-0472">Membrane</keyword>
<keyword evidence="1" id="KW-0812">Transmembrane</keyword>
<dbReference type="Pfam" id="PF19690">
    <property type="entry name" value="DUF6191"/>
    <property type="match status" value="1"/>
</dbReference>
<name>A0A1R1SDQ9_9ACTN</name>
<comment type="caution">
    <text evidence="2">The sequence shown here is derived from an EMBL/GenBank/DDBJ whole genome shotgun (WGS) entry which is preliminary data.</text>
</comment>
<proteinExistence type="predicted"/>
<organism evidence="2 3">
    <name type="scientific">Streptomyces sparsogenes DSM 40356</name>
    <dbReference type="NCBI Taxonomy" id="1331668"/>
    <lineage>
        <taxon>Bacteria</taxon>
        <taxon>Bacillati</taxon>
        <taxon>Actinomycetota</taxon>
        <taxon>Actinomycetes</taxon>
        <taxon>Kitasatosporales</taxon>
        <taxon>Streptomycetaceae</taxon>
        <taxon>Streptomyces</taxon>
    </lineage>
</organism>
<accession>A0A1R1SDQ9</accession>
<evidence type="ECO:0000313" key="3">
    <source>
        <dbReference type="Proteomes" id="UP000186168"/>
    </source>
</evidence>
<feature type="transmembrane region" description="Helical" evidence="1">
    <location>
        <begin position="12"/>
        <end position="31"/>
    </location>
</feature>
<sequence length="116" mass="12356">MGLGLDTGGMGFAVFMTLPGLVIVLTVLAFADQLLLRAGRAGLLPWRNSARQGQISATGFEQLHASFSPGKQSELKERQSALILRDDEEDGAPPNRTMVDLEGGIAVVRMPPPVGR</sequence>
<evidence type="ECO:0000313" key="2">
    <source>
        <dbReference type="EMBL" id="OMI36504.1"/>
    </source>
</evidence>
<gene>
    <name evidence="2" type="ORF">SPAR_25841</name>
</gene>
<dbReference type="EMBL" id="ASQP01000332">
    <property type="protein sequence ID" value="OMI36504.1"/>
    <property type="molecule type" value="Genomic_DNA"/>
</dbReference>
<dbReference type="STRING" id="67365.GCA_001704635_03366"/>
<dbReference type="InterPro" id="IPR045684">
    <property type="entry name" value="DUF6191"/>
</dbReference>
<keyword evidence="3" id="KW-1185">Reference proteome</keyword>
<keyword evidence="1" id="KW-1133">Transmembrane helix</keyword>
<dbReference type="Proteomes" id="UP000186168">
    <property type="component" value="Unassembled WGS sequence"/>
</dbReference>
<protein>
    <submittedName>
        <fullName evidence="2">Uncharacterized protein</fullName>
    </submittedName>
</protein>